<organism evidence="7 8">
    <name type="scientific">Euplotes crassus</name>
    <dbReference type="NCBI Taxonomy" id="5936"/>
    <lineage>
        <taxon>Eukaryota</taxon>
        <taxon>Sar</taxon>
        <taxon>Alveolata</taxon>
        <taxon>Ciliophora</taxon>
        <taxon>Intramacronucleata</taxon>
        <taxon>Spirotrichea</taxon>
        <taxon>Hypotrichia</taxon>
        <taxon>Euplotida</taxon>
        <taxon>Euplotidae</taxon>
        <taxon>Moneuplotes</taxon>
    </lineage>
</organism>
<dbReference type="Proteomes" id="UP001295684">
    <property type="component" value="Unassembled WGS sequence"/>
</dbReference>
<keyword evidence="8" id="KW-1185">Reference proteome</keyword>
<feature type="region of interest" description="Disordered" evidence="5">
    <location>
        <begin position="301"/>
        <end position="331"/>
    </location>
</feature>
<dbReference type="EMBL" id="CAMPGE010025819">
    <property type="protein sequence ID" value="CAI2383542.1"/>
    <property type="molecule type" value="Genomic_DNA"/>
</dbReference>
<dbReference type="GO" id="GO:0005509">
    <property type="term" value="F:calcium ion binding"/>
    <property type="evidence" value="ECO:0007669"/>
    <property type="project" value="InterPro"/>
</dbReference>
<dbReference type="InterPro" id="IPR018247">
    <property type="entry name" value="EF_Hand_1_Ca_BS"/>
</dbReference>
<feature type="compositionally biased region" description="Basic and acidic residues" evidence="5">
    <location>
        <begin position="530"/>
        <end position="541"/>
    </location>
</feature>
<sequence length="736" mass="86883">MIQERAWSIVGPYLERLYELIDRKEEDKIFFEEFIHAISAFCLFTKDEMMMFVFKMFDRDRDDFISKKDVFRHLMTERNNQMVYPVNNLRAVELFKCLRGDRIDRKMFLKLIIQVPYLVFPAFRLQEELREVIVGFRFWKKIAKRVEAKENERKKMEEKKKIKQRQKQREEEIKQERENLFLEHCKNLNEIDAKNKKLEEEEMREIRNPQRRHTDGFIGVKFRERPLREDIDERLERREELLVKHQANDILGIPLYDRDLHTSFIFDRMADEEVIEKKRILNIDPTDKRFNFDNEIQRFVNEQENKFNQNDQREEKMDRENSRDSAFSSYHEKTKGINAKHLLSDRDSKYSSSEDNSLLYLEDDDDLKKLNEKPGATKDTRPYNKTYNSEFPDTNKDYNSDSDQDSSSDSSGYDDDIGINDKYNLIKKAKNDREFKLKIKENKEQRLLLKKRQNSKATRLSSQKRSLFKSSQNSLSNMDNSGDISKTRKNTIKNSEKKSTKGLPNGPRSKHSKNLNDSISLNSIDVSVEKRKNVPKDHGDLSFEFQQKKSQKYGKSKSKVTVEDDSRSRLNNGYEDEQLSRIEELQKAHDSIMSDYRKISENESEVLEDEHKDSVKDLEYSQKPATPNMDIKKSQSGMIDLAPDRPHSSNLLEAPRTAMIRSQSMVEIEQKRAGTANSENKKHNDFDEQSNAGSMKSYMSQAKSNYHLLRQSSKVSIASQSALSDTGYKVVHQKRH</sequence>
<keyword evidence="1" id="KW-0479">Metal-binding</keyword>
<feature type="compositionally biased region" description="Basic residues" evidence="5">
    <location>
        <begin position="549"/>
        <end position="558"/>
    </location>
</feature>
<feature type="compositionally biased region" description="Basic and acidic residues" evidence="5">
    <location>
        <begin position="301"/>
        <end position="323"/>
    </location>
</feature>
<feature type="region of interest" description="Disordered" evidence="5">
    <location>
        <begin position="369"/>
        <end position="418"/>
    </location>
</feature>
<evidence type="ECO:0000256" key="1">
    <source>
        <dbReference type="ARBA" id="ARBA00022723"/>
    </source>
</evidence>
<dbReference type="AlphaFoldDB" id="A0AAD2D7E4"/>
<keyword evidence="2" id="KW-0677">Repeat</keyword>
<feature type="compositionally biased region" description="Polar residues" evidence="5">
    <location>
        <begin position="455"/>
        <end position="484"/>
    </location>
</feature>
<name>A0AAD2D7E4_EUPCR</name>
<dbReference type="PROSITE" id="PS00018">
    <property type="entry name" value="EF_HAND_1"/>
    <property type="match status" value="1"/>
</dbReference>
<keyword evidence="4" id="KW-0175">Coiled coil</keyword>
<feature type="compositionally biased region" description="Polar residues" evidence="5">
    <location>
        <begin position="689"/>
        <end position="700"/>
    </location>
</feature>
<protein>
    <recommendedName>
        <fullName evidence="6">EF-hand domain-containing protein</fullName>
    </recommendedName>
</protein>
<evidence type="ECO:0000256" key="2">
    <source>
        <dbReference type="ARBA" id="ARBA00022737"/>
    </source>
</evidence>
<feature type="compositionally biased region" description="Polar residues" evidence="5">
    <location>
        <begin position="383"/>
        <end position="392"/>
    </location>
</feature>
<evidence type="ECO:0000256" key="5">
    <source>
        <dbReference type="SAM" id="MobiDB-lite"/>
    </source>
</evidence>
<evidence type="ECO:0000313" key="7">
    <source>
        <dbReference type="EMBL" id="CAI2383542.1"/>
    </source>
</evidence>
<keyword evidence="3" id="KW-0106">Calcium</keyword>
<feature type="region of interest" description="Disordered" evidence="5">
    <location>
        <begin position="670"/>
        <end position="700"/>
    </location>
</feature>
<dbReference type="SUPFAM" id="SSF47473">
    <property type="entry name" value="EF-hand"/>
    <property type="match status" value="1"/>
</dbReference>
<evidence type="ECO:0000259" key="6">
    <source>
        <dbReference type="PROSITE" id="PS50222"/>
    </source>
</evidence>
<feature type="compositionally biased region" description="Basic and acidic residues" evidence="5">
    <location>
        <begin position="369"/>
        <end position="382"/>
    </location>
</feature>
<feature type="coiled-coil region" evidence="4">
    <location>
        <begin position="139"/>
        <end position="248"/>
    </location>
</feature>
<dbReference type="PROSITE" id="PS50222">
    <property type="entry name" value="EF_HAND_2"/>
    <property type="match status" value="1"/>
</dbReference>
<dbReference type="Gene3D" id="1.10.238.10">
    <property type="entry name" value="EF-hand"/>
    <property type="match status" value="1"/>
</dbReference>
<feature type="domain" description="EF-hand" evidence="6">
    <location>
        <begin position="45"/>
        <end position="80"/>
    </location>
</feature>
<reference evidence="7" key="1">
    <citation type="submission" date="2023-07" db="EMBL/GenBank/DDBJ databases">
        <authorList>
            <consortium name="AG Swart"/>
            <person name="Singh M."/>
            <person name="Singh A."/>
            <person name="Seah K."/>
            <person name="Emmerich C."/>
        </authorList>
    </citation>
    <scope>NUCLEOTIDE SEQUENCE</scope>
    <source>
        <strain evidence="7">DP1</strain>
    </source>
</reference>
<accession>A0AAD2D7E4</accession>
<feature type="compositionally biased region" description="Acidic residues" evidence="5">
    <location>
        <begin position="400"/>
        <end position="418"/>
    </location>
</feature>
<evidence type="ECO:0000256" key="4">
    <source>
        <dbReference type="SAM" id="Coils"/>
    </source>
</evidence>
<gene>
    <name evidence="7" type="ORF">ECRASSUSDP1_LOCUS25045</name>
</gene>
<feature type="compositionally biased region" description="Polar residues" evidence="5">
    <location>
        <begin position="714"/>
        <end position="724"/>
    </location>
</feature>
<feature type="region of interest" description="Disordered" evidence="5">
    <location>
        <begin position="530"/>
        <end position="570"/>
    </location>
</feature>
<feature type="region of interest" description="Disordered" evidence="5">
    <location>
        <begin position="448"/>
        <end position="518"/>
    </location>
</feature>
<dbReference type="InterPro" id="IPR002048">
    <property type="entry name" value="EF_hand_dom"/>
</dbReference>
<dbReference type="PANTHER" id="PTHR45942">
    <property type="entry name" value="PROTEIN PHOSPATASE 3 REGULATORY SUBUNIT B ALPHA ISOFORM TYPE 1"/>
    <property type="match status" value="1"/>
</dbReference>
<dbReference type="InterPro" id="IPR011992">
    <property type="entry name" value="EF-hand-dom_pair"/>
</dbReference>
<feature type="region of interest" description="Disordered" evidence="5">
    <location>
        <begin position="714"/>
        <end position="736"/>
    </location>
</feature>
<evidence type="ECO:0000313" key="8">
    <source>
        <dbReference type="Proteomes" id="UP001295684"/>
    </source>
</evidence>
<comment type="caution">
    <text evidence="7">The sequence shown here is derived from an EMBL/GenBank/DDBJ whole genome shotgun (WGS) entry which is preliminary data.</text>
</comment>
<evidence type="ECO:0000256" key="3">
    <source>
        <dbReference type="ARBA" id="ARBA00022837"/>
    </source>
</evidence>
<proteinExistence type="predicted"/>